<dbReference type="PANTHER" id="PTHR46018:SF2">
    <property type="entry name" value="ZINC PHOSPHODIESTERASE ELAC PROTEIN 1"/>
    <property type="match status" value="1"/>
</dbReference>
<feature type="domain" description="Metallo-beta-lactamase" evidence="1">
    <location>
        <begin position="18"/>
        <end position="204"/>
    </location>
</feature>
<evidence type="ECO:0000313" key="2">
    <source>
        <dbReference type="EMBL" id="SIQ71834.1"/>
    </source>
</evidence>
<protein>
    <submittedName>
        <fullName evidence="2">3',5'-cyclic-nucleotide phosphodiesterase</fullName>
    </submittedName>
</protein>
<reference evidence="3" key="1">
    <citation type="submission" date="2017-01" db="EMBL/GenBank/DDBJ databases">
        <authorList>
            <person name="Varghese N."/>
            <person name="Submissions S."/>
        </authorList>
    </citation>
    <scope>NUCLEOTIDE SEQUENCE [LARGE SCALE GENOMIC DNA]</scope>
    <source>
        <strain evidence="3">ATCC 51758</strain>
    </source>
</reference>
<dbReference type="InterPro" id="IPR001279">
    <property type="entry name" value="Metallo-B-lactamas"/>
</dbReference>
<dbReference type="Proteomes" id="UP000186819">
    <property type="component" value="Unassembled WGS sequence"/>
</dbReference>
<dbReference type="InterPro" id="IPR000396">
    <property type="entry name" value="Pdiesterase2"/>
</dbReference>
<dbReference type="SMART" id="SM00849">
    <property type="entry name" value="Lactamase_B"/>
    <property type="match status" value="1"/>
</dbReference>
<dbReference type="GO" id="GO:0006198">
    <property type="term" value="P:cAMP catabolic process"/>
    <property type="evidence" value="ECO:0007669"/>
    <property type="project" value="InterPro"/>
</dbReference>
<dbReference type="EMBL" id="FTMD01000006">
    <property type="protein sequence ID" value="SIQ71834.1"/>
    <property type="molecule type" value="Genomic_DNA"/>
</dbReference>
<dbReference type="GO" id="GO:0042781">
    <property type="term" value="F:3'-tRNA processing endoribonuclease activity"/>
    <property type="evidence" value="ECO:0007669"/>
    <property type="project" value="TreeGrafter"/>
</dbReference>
<evidence type="ECO:0000313" key="3">
    <source>
        <dbReference type="Proteomes" id="UP000186819"/>
    </source>
</evidence>
<dbReference type="OrthoDB" id="9803916at2"/>
<dbReference type="STRING" id="34027.SAMN05421829_106121"/>
<name>A0A1N6V1T6_9RHOO</name>
<dbReference type="RefSeq" id="WP_076602125.1">
    <property type="nucleotide sequence ID" value="NZ_FTMD01000006.1"/>
</dbReference>
<organism evidence="2 3">
    <name type="scientific">Aromatoleum tolulyticum</name>
    <dbReference type="NCBI Taxonomy" id="34027"/>
    <lineage>
        <taxon>Bacteria</taxon>
        <taxon>Pseudomonadati</taxon>
        <taxon>Pseudomonadota</taxon>
        <taxon>Betaproteobacteria</taxon>
        <taxon>Rhodocyclales</taxon>
        <taxon>Rhodocyclaceae</taxon>
        <taxon>Aromatoleum</taxon>
    </lineage>
</organism>
<dbReference type="SUPFAM" id="SSF56281">
    <property type="entry name" value="Metallo-hydrolase/oxidoreductase"/>
    <property type="match status" value="1"/>
</dbReference>
<sequence length="255" mass="27610">MKLKVLGCSGGIGGPEARTTAFLADNDILIDCGTGVGDLALEELAAIDHIFITHSHMDHIVAIPLIVDAVGEMRGVPITVHAIPEVLRILRAHIFNWLIWPDFTAIPDRRRPFLRLQPIKVGEDVRLGTRTITPLPALHSVPAVAYRLDDGNGQLVYSGDTTYSPELIAAINACPDLRHLIIETAFSDEQHGLALAARHLSPGMVAAFLNEIRSAPEVHISHIKPGQAERVMAQIAAAGARLHATALRQGQIIEF</sequence>
<dbReference type="Pfam" id="PF12706">
    <property type="entry name" value="Lactamase_B_2"/>
    <property type="match status" value="1"/>
</dbReference>
<evidence type="ECO:0000259" key="1">
    <source>
        <dbReference type="SMART" id="SM00849"/>
    </source>
</evidence>
<accession>A0A1N6V1T6</accession>
<proteinExistence type="predicted"/>
<dbReference type="InterPro" id="IPR036866">
    <property type="entry name" value="RibonucZ/Hydroxyglut_hydro"/>
</dbReference>
<keyword evidence="3" id="KW-1185">Reference proteome</keyword>
<dbReference type="GO" id="GO:0004115">
    <property type="term" value="F:3',5'-cyclic-AMP phosphodiesterase activity"/>
    <property type="evidence" value="ECO:0007669"/>
    <property type="project" value="InterPro"/>
</dbReference>
<dbReference type="PANTHER" id="PTHR46018">
    <property type="entry name" value="ZINC PHOSPHODIESTERASE ELAC PROTEIN 1"/>
    <property type="match status" value="1"/>
</dbReference>
<dbReference type="AlphaFoldDB" id="A0A1N6V1T6"/>
<dbReference type="Gene3D" id="3.60.15.10">
    <property type="entry name" value="Ribonuclease Z/Hydroxyacylglutathione hydrolase-like"/>
    <property type="match status" value="1"/>
</dbReference>
<dbReference type="CDD" id="cd07735">
    <property type="entry name" value="class_II_PDE_MBL-fold"/>
    <property type="match status" value="1"/>
</dbReference>
<dbReference type="PRINTS" id="PR00388">
    <property type="entry name" value="PDIESTERASE2"/>
</dbReference>
<gene>
    <name evidence="2" type="ORF">SAMN05421829_106121</name>
</gene>